<reference evidence="1 2" key="1">
    <citation type="submission" date="2016-10" db="EMBL/GenBank/DDBJ databases">
        <title>Draft genome sequences of four alkaliphilic bacteria belonging to the Anaerobacillus genus.</title>
        <authorList>
            <person name="Bassil N.M."/>
            <person name="Lloyd J.R."/>
        </authorList>
    </citation>
    <scope>NUCLEOTIDE SEQUENCE [LARGE SCALE GENOMIC DNA]</scope>
    <source>
        <strain evidence="1 2">DSM 18345</strain>
    </source>
</reference>
<name>A0A1S2LXW4_9BACI</name>
<sequence length="59" mass="6751">MTDQFLFVGESLSRNMNTKQFNEAVKNIIKCGIHIIDRVSQESLFIPLLSVEVYGISLY</sequence>
<dbReference type="EMBL" id="MLQR01000001">
    <property type="protein sequence ID" value="OIJ17338.1"/>
    <property type="molecule type" value="Genomic_DNA"/>
</dbReference>
<gene>
    <name evidence="1" type="ORF">BKP37_02200</name>
</gene>
<keyword evidence="2" id="KW-1185">Reference proteome</keyword>
<evidence type="ECO:0000313" key="2">
    <source>
        <dbReference type="Proteomes" id="UP000179524"/>
    </source>
</evidence>
<accession>A0A1S2LXW4</accession>
<proteinExistence type="predicted"/>
<organism evidence="1 2">
    <name type="scientific">Anaerobacillus alkalilacustris</name>
    <dbReference type="NCBI Taxonomy" id="393763"/>
    <lineage>
        <taxon>Bacteria</taxon>
        <taxon>Bacillati</taxon>
        <taxon>Bacillota</taxon>
        <taxon>Bacilli</taxon>
        <taxon>Bacillales</taxon>
        <taxon>Bacillaceae</taxon>
        <taxon>Anaerobacillus</taxon>
    </lineage>
</organism>
<dbReference type="OrthoDB" id="2572390at2"/>
<dbReference type="RefSeq" id="WP_139193035.1">
    <property type="nucleotide sequence ID" value="NZ_MLQR01000001.1"/>
</dbReference>
<protein>
    <submittedName>
        <fullName evidence="1">Uncharacterized protein</fullName>
    </submittedName>
</protein>
<dbReference type="AlphaFoldDB" id="A0A1S2LXW4"/>
<evidence type="ECO:0000313" key="1">
    <source>
        <dbReference type="EMBL" id="OIJ17338.1"/>
    </source>
</evidence>
<dbReference type="Proteomes" id="UP000179524">
    <property type="component" value="Unassembled WGS sequence"/>
</dbReference>
<comment type="caution">
    <text evidence="1">The sequence shown here is derived from an EMBL/GenBank/DDBJ whole genome shotgun (WGS) entry which is preliminary data.</text>
</comment>